<reference evidence="2 3" key="1">
    <citation type="journal article" date="2021" name="Elife">
        <title>Chloroplast acquisition without the gene transfer in kleptoplastic sea slugs, Plakobranchus ocellatus.</title>
        <authorList>
            <person name="Maeda T."/>
            <person name="Takahashi S."/>
            <person name="Yoshida T."/>
            <person name="Shimamura S."/>
            <person name="Takaki Y."/>
            <person name="Nagai Y."/>
            <person name="Toyoda A."/>
            <person name="Suzuki Y."/>
            <person name="Arimoto A."/>
            <person name="Ishii H."/>
            <person name="Satoh N."/>
            <person name="Nishiyama T."/>
            <person name="Hasebe M."/>
            <person name="Maruyama T."/>
            <person name="Minagawa J."/>
            <person name="Obokata J."/>
            <person name="Shigenobu S."/>
        </authorList>
    </citation>
    <scope>NUCLEOTIDE SEQUENCE [LARGE SCALE GENOMIC DNA]</scope>
</reference>
<name>A0AAV4DJR5_9GAST</name>
<dbReference type="Proteomes" id="UP000735302">
    <property type="component" value="Unassembled WGS sequence"/>
</dbReference>
<dbReference type="EMBL" id="BLXT01007956">
    <property type="protein sequence ID" value="GFO44503.1"/>
    <property type="molecule type" value="Genomic_DNA"/>
</dbReference>
<dbReference type="AlphaFoldDB" id="A0AAV4DJR5"/>
<feature type="compositionally biased region" description="Acidic residues" evidence="1">
    <location>
        <begin position="15"/>
        <end position="25"/>
    </location>
</feature>
<gene>
    <name evidence="2" type="ORF">PoB_007100800</name>
</gene>
<feature type="region of interest" description="Disordered" evidence="1">
    <location>
        <begin position="1"/>
        <end position="40"/>
    </location>
</feature>
<proteinExistence type="predicted"/>
<keyword evidence="3" id="KW-1185">Reference proteome</keyword>
<sequence length="90" mass="10260">MRPGIRGGGEKKDEEEKEEEDEDEDKEKKEEEVEEDERCELSGSMICAKGVTRNKRQPWVHVDWKENSSGVAGLDHLVMHLDLMVAASSF</sequence>
<evidence type="ECO:0000313" key="2">
    <source>
        <dbReference type="EMBL" id="GFO44503.1"/>
    </source>
</evidence>
<evidence type="ECO:0000313" key="3">
    <source>
        <dbReference type="Proteomes" id="UP000735302"/>
    </source>
</evidence>
<evidence type="ECO:0000256" key="1">
    <source>
        <dbReference type="SAM" id="MobiDB-lite"/>
    </source>
</evidence>
<accession>A0AAV4DJR5</accession>
<organism evidence="2 3">
    <name type="scientific">Plakobranchus ocellatus</name>
    <dbReference type="NCBI Taxonomy" id="259542"/>
    <lineage>
        <taxon>Eukaryota</taxon>
        <taxon>Metazoa</taxon>
        <taxon>Spiralia</taxon>
        <taxon>Lophotrochozoa</taxon>
        <taxon>Mollusca</taxon>
        <taxon>Gastropoda</taxon>
        <taxon>Heterobranchia</taxon>
        <taxon>Euthyneura</taxon>
        <taxon>Panpulmonata</taxon>
        <taxon>Sacoglossa</taxon>
        <taxon>Placobranchoidea</taxon>
        <taxon>Plakobranchidae</taxon>
        <taxon>Plakobranchus</taxon>
    </lineage>
</organism>
<comment type="caution">
    <text evidence="2">The sequence shown here is derived from an EMBL/GenBank/DDBJ whole genome shotgun (WGS) entry which is preliminary data.</text>
</comment>
<protein>
    <submittedName>
        <fullName evidence="2">Uncharacterized protein</fullName>
    </submittedName>
</protein>